<dbReference type="Gene3D" id="1.10.510.10">
    <property type="entry name" value="Transferase(Phosphotransferase) domain 1"/>
    <property type="match status" value="1"/>
</dbReference>
<dbReference type="RefSeq" id="WP_184692111.1">
    <property type="nucleotide sequence ID" value="NZ_JACHJN010000005.1"/>
</dbReference>
<evidence type="ECO:0000313" key="7">
    <source>
        <dbReference type="EMBL" id="MBB5957240.1"/>
    </source>
</evidence>
<proteinExistence type="inferred from homology"/>
<evidence type="ECO:0000256" key="2">
    <source>
        <dbReference type="ARBA" id="ARBA00022741"/>
    </source>
</evidence>
<comment type="similarity">
    <text evidence="1">Belongs to the protein kinase superfamily. STE Ser/Thr protein kinase family. STE20 subfamily.</text>
</comment>
<keyword evidence="5" id="KW-0812">Transmembrane</keyword>
<dbReference type="AlphaFoldDB" id="A0A841CJJ8"/>
<evidence type="ECO:0000256" key="5">
    <source>
        <dbReference type="SAM" id="Phobius"/>
    </source>
</evidence>
<dbReference type="PROSITE" id="PS50011">
    <property type="entry name" value="PROTEIN_KINASE_DOM"/>
    <property type="match status" value="1"/>
</dbReference>
<dbReference type="PANTHER" id="PTHR45832">
    <property type="entry name" value="SERINE/THREONINE-PROTEIN KINASE SAMKA-RELATED-RELATED"/>
    <property type="match status" value="1"/>
</dbReference>
<dbReference type="InterPro" id="IPR008271">
    <property type="entry name" value="Ser/Thr_kinase_AS"/>
</dbReference>
<dbReference type="SUPFAM" id="SSF56112">
    <property type="entry name" value="Protein kinase-like (PK-like)"/>
    <property type="match status" value="1"/>
</dbReference>
<feature type="compositionally biased region" description="Basic and acidic residues" evidence="4">
    <location>
        <begin position="215"/>
        <end position="226"/>
    </location>
</feature>
<evidence type="ECO:0000256" key="3">
    <source>
        <dbReference type="ARBA" id="ARBA00022840"/>
    </source>
</evidence>
<feature type="transmembrane region" description="Helical" evidence="5">
    <location>
        <begin position="287"/>
        <end position="307"/>
    </location>
</feature>
<accession>A0A841CJJ8</accession>
<keyword evidence="5" id="KW-0472">Membrane</keyword>
<feature type="region of interest" description="Disordered" evidence="4">
    <location>
        <begin position="206"/>
        <end position="228"/>
    </location>
</feature>
<dbReference type="PANTHER" id="PTHR45832:SF22">
    <property type="entry name" value="SERINE_THREONINE-PROTEIN KINASE SAMKA-RELATED"/>
    <property type="match status" value="1"/>
</dbReference>
<keyword evidence="2" id="KW-0547">Nucleotide-binding</keyword>
<dbReference type="Pfam" id="PF00069">
    <property type="entry name" value="Pkinase"/>
    <property type="match status" value="1"/>
</dbReference>
<evidence type="ECO:0000256" key="1">
    <source>
        <dbReference type="ARBA" id="ARBA00008874"/>
    </source>
</evidence>
<dbReference type="Proteomes" id="UP000547510">
    <property type="component" value="Unassembled WGS sequence"/>
</dbReference>
<feature type="domain" description="Protein kinase" evidence="6">
    <location>
        <begin position="11"/>
        <end position="262"/>
    </location>
</feature>
<keyword evidence="5" id="KW-1133">Transmembrane helix</keyword>
<sequence length="587" mass="62883">MRTGDVIDGRYELADARGSGAGGVVWTAFDRKLKRTVALKRPHAVASQADRLQFRREAETAARVQHPNAISVFDTVDGDDCWLVMEYSPADSLDKVLAADGTLPPERAARIGVQIAAALAAVHAHGIVHRDVKPGNILVTADGSAKLTDFGISVWREVTRTEDGTFCGTPGYTAPEVAAGRPATEASDVFSLGATLFAAVEGVPPAGAGGPGEVPARERGQREVASPRHAGPLAPLLREMLDPNPTKRPTAHEAGRRLEEFVGDWKPPSWSTAPAPGRRPLWRRPRYRVAAVVLTLTIAATVVAVVASRSQADVFGAELVGDEHAADPCALLDPAALAPMGPTRLHTAKGNFNRCDVVVDIADGKELDVEVQLLLRKRHPVQGLPFEDEGPPEDSGNECHRVVMLGEEYGIQVSAKMPDPGVDLCAVADTGADTVKRVLRRGVLQRRSTSLPPDSLAHVDACGLLDRAELAVLPSVDVSTRARGFGHWSCKWYSTADRVGIHLRYDQHAAMSPIRGDPIRLGDHETYVRSDAARAECTVIVRHRPRNPSPRPTIDLMVLTVRGDQTGGDRCATASLLAGAAADRLPR</sequence>
<reference evidence="7 8" key="1">
    <citation type="submission" date="2020-08" db="EMBL/GenBank/DDBJ databases">
        <title>Genomic Encyclopedia of Type Strains, Phase III (KMG-III): the genomes of soil and plant-associated and newly described type strains.</title>
        <authorList>
            <person name="Whitman W."/>
        </authorList>
    </citation>
    <scope>NUCLEOTIDE SEQUENCE [LARGE SCALE GENOMIC DNA]</scope>
    <source>
        <strain evidence="7 8">CECT 8640</strain>
    </source>
</reference>
<protein>
    <recommendedName>
        <fullName evidence="6">Protein kinase domain-containing protein</fullName>
    </recommendedName>
</protein>
<dbReference type="InterPro" id="IPR051931">
    <property type="entry name" value="PAK3-like"/>
</dbReference>
<dbReference type="SMART" id="SM00220">
    <property type="entry name" value="S_TKc"/>
    <property type="match status" value="1"/>
</dbReference>
<name>A0A841CJJ8_9PSEU</name>
<dbReference type="InterPro" id="IPR000719">
    <property type="entry name" value="Prot_kinase_dom"/>
</dbReference>
<dbReference type="EMBL" id="JACHJN010000005">
    <property type="protein sequence ID" value="MBB5957240.1"/>
    <property type="molecule type" value="Genomic_DNA"/>
</dbReference>
<evidence type="ECO:0000259" key="6">
    <source>
        <dbReference type="PROSITE" id="PS50011"/>
    </source>
</evidence>
<evidence type="ECO:0000256" key="4">
    <source>
        <dbReference type="SAM" id="MobiDB-lite"/>
    </source>
</evidence>
<dbReference type="GO" id="GO:0004672">
    <property type="term" value="F:protein kinase activity"/>
    <property type="evidence" value="ECO:0007669"/>
    <property type="project" value="InterPro"/>
</dbReference>
<dbReference type="CDD" id="cd14014">
    <property type="entry name" value="STKc_PknB_like"/>
    <property type="match status" value="1"/>
</dbReference>
<evidence type="ECO:0000313" key="8">
    <source>
        <dbReference type="Proteomes" id="UP000547510"/>
    </source>
</evidence>
<keyword evidence="3" id="KW-0067">ATP-binding</keyword>
<organism evidence="7 8">
    <name type="scientific">Saccharothrix tamanrassetensis</name>
    <dbReference type="NCBI Taxonomy" id="1051531"/>
    <lineage>
        <taxon>Bacteria</taxon>
        <taxon>Bacillati</taxon>
        <taxon>Actinomycetota</taxon>
        <taxon>Actinomycetes</taxon>
        <taxon>Pseudonocardiales</taxon>
        <taxon>Pseudonocardiaceae</taxon>
        <taxon>Saccharothrix</taxon>
    </lineage>
</organism>
<keyword evidence="8" id="KW-1185">Reference proteome</keyword>
<gene>
    <name evidence="7" type="ORF">FHS29_003833</name>
</gene>
<dbReference type="PROSITE" id="PS00108">
    <property type="entry name" value="PROTEIN_KINASE_ST"/>
    <property type="match status" value="1"/>
</dbReference>
<dbReference type="InterPro" id="IPR011009">
    <property type="entry name" value="Kinase-like_dom_sf"/>
</dbReference>
<dbReference type="GO" id="GO:0005524">
    <property type="term" value="F:ATP binding"/>
    <property type="evidence" value="ECO:0007669"/>
    <property type="project" value="UniProtKB-KW"/>
</dbReference>
<comment type="caution">
    <text evidence="7">The sequence shown here is derived from an EMBL/GenBank/DDBJ whole genome shotgun (WGS) entry which is preliminary data.</text>
</comment>
<dbReference type="Gene3D" id="3.30.200.20">
    <property type="entry name" value="Phosphorylase Kinase, domain 1"/>
    <property type="match status" value="1"/>
</dbReference>